<gene>
    <name evidence="1" type="ORF">E2L00_21145</name>
</gene>
<sequence length="85" mass="10028">MNQAIQFPDREEWSERHHAICFPATVNGFQRTCAISGESVANCYGGDGRQDWLVLFRAHRWDLEEEVQVLILNEREDDQGWYWLS</sequence>
<evidence type="ECO:0000313" key="2">
    <source>
        <dbReference type="Proteomes" id="UP000697927"/>
    </source>
</evidence>
<dbReference type="SUPFAM" id="SSF160272">
    <property type="entry name" value="Shew3726-like"/>
    <property type="match status" value="1"/>
</dbReference>
<dbReference type="Pfam" id="PF07369">
    <property type="entry name" value="DUF1488"/>
    <property type="match status" value="1"/>
</dbReference>
<dbReference type="InterPro" id="IPR009962">
    <property type="entry name" value="DUF1488"/>
</dbReference>
<dbReference type="InterPro" id="IPR036692">
    <property type="entry name" value="Shew3726-like_sf"/>
</dbReference>
<accession>A0ABX0VV38</accession>
<proteinExistence type="predicted"/>
<name>A0ABX0VV38_9ENTR</name>
<dbReference type="Gene3D" id="3.30.160.140">
    <property type="entry name" value="Shew3726-like"/>
    <property type="match status" value="1"/>
</dbReference>
<comment type="caution">
    <text evidence="1">The sequence shown here is derived from an EMBL/GenBank/DDBJ whole genome shotgun (WGS) entry which is preliminary data.</text>
</comment>
<evidence type="ECO:0000313" key="1">
    <source>
        <dbReference type="EMBL" id="NIY49942.1"/>
    </source>
</evidence>
<dbReference type="Proteomes" id="UP000697927">
    <property type="component" value="Unassembled WGS sequence"/>
</dbReference>
<keyword evidence="2" id="KW-1185">Reference proteome</keyword>
<reference evidence="1 2" key="1">
    <citation type="journal article" date="2020" name="Microorganisms">
        <title>Polyphasic Characterisation of Cedecea colo sp. nov., a New Enteric Bacterium Isolated from the Koala Hindgut.</title>
        <authorList>
            <person name="Boath J.M."/>
            <person name="Dakhal S."/>
            <person name="Van T.T.H."/>
            <person name="Moore R.J."/>
            <person name="Dekiwadia C."/>
            <person name="Macreadie I.G."/>
        </authorList>
    </citation>
    <scope>NUCLEOTIDE SEQUENCE [LARGE SCALE GENOMIC DNA]</scope>
    <source>
        <strain evidence="1 2">ZA</strain>
    </source>
</reference>
<organism evidence="1 2">
    <name type="scientific">Cedecea colo</name>
    <dbReference type="NCBI Taxonomy" id="2552946"/>
    <lineage>
        <taxon>Bacteria</taxon>
        <taxon>Pseudomonadati</taxon>
        <taxon>Pseudomonadota</taxon>
        <taxon>Gammaproteobacteria</taxon>
        <taxon>Enterobacterales</taxon>
        <taxon>Enterobacteriaceae</taxon>
        <taxon>Cedecea</taxon>
    </lineage>
</organism>
<protein>
    <submittedName>
        <fullName evidence="1">DUF1488 domain-containing protein</fullName>
    </submittedName>
</protein>
<dbReference type="RefSeq" id="WP_167614969.1">
    <property type="nucleotide sequence ID" value="NZ_SOYS01000017.1"/>
</dbReference>
<dbReference type="EMBL" id="SOYS01000017">
    <property type="protein sequence ID" value="NIY49942.1"/>
    <property type="molecule type" value="Genomic_DNA"/>
</dbReference>